<reference evidence="4 6" key="2">
    <citation type="submission" date="2018-07" db="EMBL/GenBank/DDBJ databases">
        <title>Draft Genome Assemblies for Five Robust Yarrowia lipolytica Strains Exhibiting High Lipid Production and Pentose Sugar Utilization and Sugar Alcohol Secretion from Undetoxified Lignocellulosic Biomass Hydrolysates.</title>
        <authorList>
            <consortium name="DOE Joint Genome Institute"/>
            <person name="Walker C."/>
            <person name="Ryu S."/>
            <person name="Na H."/>
            <person name="Zane M."/>
            <person name="LaButti K."/>
            <person name="Lipzen A."/>
            <person name="Haridas S."/>
            <person name="Barry K."/>
            <person name="Grigoriev I.V."/>
            <person name="Quarterman J."/>
            <person name="Slininger P."/>
            <person name="Dien B."/>
            <person name="Trinh C.T."/>
        </authorList>
    </citation>
    <scope>NUCLEOTIDE SEQUENCE [LARGE SCALE GENOMIC DNA]</scope>
    <source>
        <strain evidence="4 6">YB392</strain>
    </source>
</reference>
<name>A0A1D8NAV0_YARLL</name>
<dbReference type="Proteomes" id="UP000182444">
    <property type="component" value="Chromosome 1C"/>
</dbReference>
<reference evidence="3 5" key="1">
    <citation type="journal article" date="2016" name="PLoS ONE">
        <title>Sequence Assembly of Yarrowia lipolytica Strain W29/CLIB89 Shows Transposable Element Diversity.</title>
        <authorList>
            <person name="Magnan C."/>
            <person name="Yu J."/>
            <person name="Chang I."/>
            <person name="Jahn E."/>
            <person name="Kanomata Y."/>
            <person name="Wu J."/>
            <person name="Zeller M."/>
            <person name="Oakes M."/>
            <person name="Baldi P."/>
            <person name="Sandmeyer S."/>
        </authorList>
    </citation>
    <scope>NUCLEOTIDE SEQUENCE [LARGE SCALE GENOMIC DNA]</scope>
    <source>
        <strain evidence="3">CLIB89</strain>
        <strain evidence="5">CLIB89(W29)</strain>
    </source>
</reference>
<evidence type="ECO:0000313" key="6">
    <source>
        <dbReference type="Proteomes" id="UP000256601"/>
    </source>
</evidence>
<dbReference type="EMBL" id="KZ857327">
    <property type="protein sequence ID" value="RDW27903.1"/>
    <property type="molecule type" value="Genomic_DNA"/>
</dbReference>
<evidence type="ECO:0000256" key="1">
    <source>
        <dbReference type="SAM" id="Coils"/>
    </source>
</evidence>
<evidence type="ECO:0000313" key="5">
    <source>
        <dbReference type="Proteomes" id="UP000182444"/>
    </source>
</evidence>
<gene>
    <name evidence="4" type="ORF">B0I71DRAFT_78143</name>
    <name evidence="3" type="ORF">YALI1_C17580g</name>
</gene>
<dbReference type="GeneID" id="2909382"/>
<keyword evidence="2" id="KW-0812">Transmembrane</keyword>
<dbReference type="AlphaFoldDB" id="A0A1D8NAV0"/>
<keyword evidence="1" id="KW-0175">Coiled coil</keyword>
<evidence type="ECO:0000256" key="2">
    <source>
        <dbReference type="SAM" id="Phobius"/>
    </source>
</evidence>
<dbReference type="VEuPathDB" id="FungiDB:YALI1_C17580g"/>
<feature type="coiled-coil region" evidence="1">
    <location>
        <begin position="96"/>
        <end position="127"/>
    </location>
</feature>
<protein>
    <submittedName>
        <fullName evidence="3">Uncharacterized protein</fullName>
    </submittedName>
</protein>
<evidence type="ECO:0000313" key="3">
    <source>
        <dbReference type="EMBL" id="AOW02761.1"/>
    </source>
</evidence>
<feature type="transmembrane region" description="Helical" evidence="2">
    <location>
        <begin position="24"/>
        <end position="43"/>
    </location>
</feature>
<accession>A0A1D8NAV0</accession>
<dbReference type="KEGG" id="yli:2909382"/>
<sequence length="135" mass="15328">MDTSDAPTTRVVYHEIPAPGEPPYSNIVALFFLVVFFLGSYLLNRAFHSAPKLWIVFLDWAETTRPGSETQEATGKARQTGPANWMDIDSLSDAEMKEVMEKMQLIKSNAIRLKQEAKQRMAEIQHELQYVAGMH</sequence>
<proteinExistence type="predicted"/>
<organism evidence="3 5">
    <name type="scientific">Yarrowia lipolytica</name>
    <name type="common">Candida lipolytica</name>
    <dbReference type="NCBI Taxonomy" id="4952"/>
    <lineage>
        <taxon>Eukaryota</taxon>
        <taxon>Fungi</taxon>
        <taxon>Dikarya</taxon>
        <taxon>Ascomycota</taxon>
        <taxon>Saccharomycotina</taxon>
        <taxon>Dipodascomycetes</taxon>
        <taxon>Dipodascales</taxon>
        <taxon>Dipodascales incertae sedis</taxon>
        <taxon>Yarrowia</taxon>
    </lineage>
</organism>
<dbReference type="EMBL" id="CP017555">
    <property type="protein sequence ID" value="AOW02761.1"/>
    <property type="molecule type" value="Genomic_DNA"/>
</dbReference>
<keyword evidence="2" id="KW-1133">Transmembrane helix</keyword>
<evidence type="ECO:0000313" key="4">
    <source>
        <dbReference type="EMBL" id="RDW27903.1"/>
    </source>
</evidence>
<dbReference type="Proteomes" id="UP000256601">
    <property type="component" value="Unassembled WGS sequence"/>
</dbReference>
<keyword evidence="2" id="KW-0472">Membrane</keyword>
<dbReference type="VEuPathDB" id="FungiDB:YALI0_C12408g"/>